<proteinExistence type="predicted"/>
<accession>A0A2V1DJH7</accession>
<dbReference type="Proteomes" id="UP000244855">
    <property type="component" value="Unassembled WGS sequence"/>
</dbReference>
<gene>
    <name evidence="2" type="ORF">DM02DRAFT_683252</name>
</gene>
<dbReference type="EMBL" id="KZ805421">
    <property type="protein sequence ID" value="PVH98085.1"/>
    <property type="molecule type" value="Genomic_DNA"/>
</dbReference>
<feature type="region of interest" description="Disordered" evidence="1">
    <location>
        <begin position="155"/>
        <end position="187"/>
    </location>
</feature>
<evidence type="ECO:0000256" key="1">
    <source>
        <dbReference type="SAM" id="MobiDB-lite"/>
    </source>
</evidence>
<evidence type="ECO:0000313" key="2">
    <source>
        <dbReference type="EMBL" id="PVH98085.1"/>
    </source>
</evidence>
<protein>
    <submittedName>
        <fullName evidence="2">Uncharacterized protein</fullName>
    </submittedName>
</protein>
<name>A0A2V1DJH7_9PLEO</name>
<evidence type="ECO:0000313" key="3">
    <source>
        <dbReference type="Proteomes" id="UP000244855"/>
    </source>
</evidence>
<reference evidence="2 3" key="1">
    <citation type="journal article" date="2018" name="Sci. Rep.">
        <title>Comparative genomics provides insights into the lifestyle and reveals functional heterogeneity of dark septate endophytic fungi.</title>
        <authorList>
            <person name="Knapp D.G."/>
            <person name="Nemeth J.B."/>
            <person name="Barry K."/>
            <person name="Hainaut M."/>
            <person name="Henrissat B."/>
            <person name="Johnson J."/>
            <person name="Kuo A."/>
            <person name="Lim J.H.P."/>
            <person name="Lipzen A."/>
            <person name="Nolan M."/>
            <person name="Ohm R.A."/>
            <person name="Tamas L."/>
            <person name="Grigoriev I.V."/>
            <person name="Spatafora J.W."/>
            <person name="Nagy L.G."/>
            <person name="Kovacs G.M."/>
        </authorList>
    </citation>
    <scope>NUCLEOTIDE SEQUENCE [LARGE SCALE GENOMIC DNA]</scope>
    <source>
        <strain evidence="2 3">DSE2036</strain>
    </source>
</reference>
<dbReference type="AlphaFoldDB" id="A0A2V1DJH7"/>
<sequence length="187" mass="18890">YSKILRPHTHAHTRRKQTHTNIYKPRLISNVLLLPPSSRNLLITSPPYHPAPLHKQQKMGCGPSTPGSKTYVYPEGAQPYHNQPAYPIPGTVNTGVAFRPGWQGNFRTCRCGAVRADGVSGGCGRCGYGYSYVYGGVGGSGGGWGFGGGHGGGYGGGDFGGDGGGGSSGFGSGGGDSGGGGGGGSDS</sequence>
<organism evidence="2 3">
    <name type="scientific">Periconia macrospinosa</name>
    <dbReference type="NCBI Taxonomy" id="97972"/>
    <lineage>
        <taxon>Eukaryota</taxon>
        <taxon>Fungi</taxon>
        <taxon>Dikarya</taxon>
        <taxon>Ascomycota</taxon>
        <taxon>Pezizomycotina</taxon>
        <taxon>Dothideomycetes</taxon>
        <taxon>Pleosporomycetidae</taxon>
        <taxon>Pleosporales</taxon>
        <taxon>Massarineae</taxon>
        <taxon>Periconiaceae</taxon>
        <taxon>Periconia</taxon>
    </lineage>
</organism>
<feature type="non-terminal residue" evidence="2">
    <location>
        <position position="1"/>
    </location>
</feature>
<keyword evidence="3" id="KW-1185">Reference proteome</keyword>